<reference evidence="1" key="1">
    <citation type="submission" date="2006-03" db="EMBL/GenBank/DDBJ databases">
        <title>Complete sequence of Rhodopseudomonas palustris BisB18.</title>
        <authorList>
            <consortium name="US DOE Joint Genome Institute"/>
            <person name="Copeland A."/>
            <person name="Lucas S."/>
            <person name="Lapidus A."/>
            <person name="Barry K."/>
            <person name="Detter J.C."/>
            <person name="Glavina del Rio T."/>
            <person name="Hammon N."/>
            <person name="Israni S."/>
            <person name="Dalin E."/>
            <person name="Tice H."/>
            <person name="Pitluck S."/>
            <person name="Chain P."/>
            <person name="Malfatti S."/>
            <person name="Shin M."/>
            <person name="Vergez L."/>
            <person name="Schmutz J."/>
            <person name="Larimer F."/>
            <person name="Land M."/>
            <person name="Hauser L."/>
            <person name="Pelletier D.A."/>
            <person name="Kyrpides N."/>
            <person name="Anderson I."/>
            <person name="Oda Y."/>
            <person name="Harwood C.S."/>
            <person name="Richardson P."/>
        </authorList>
    </citation>
    <scope>NUCLEOTIDE SEQUENCE [LARGE SCALE GENOMIC DNA]</scope>
    <source>
        <strain evidence="1">BisB18</strain>
    </source>
</reference>
<gene>
    <name evidence="1" type="ordered locus">RPC_3615</name>
</gene>
<protein>
    <submittedName>
        <fullName evidence="1">Uncharacterized protein</fullName>
    </submittedName>
</protein>
<proteinExistence type="predicted"/>
<evidence type="ECO:0000313" key="1">
    <source>
        <dbReference type="EMBL" id="ABD89150.1"/>
    </source>
</evidence>
<name>Q210N6_RHOPB</name>
<dbReference type="EMBL" id="CP000301">
    <property type="protein sequence ID" value="ABD89150.1"/>
    <property type="molecule type" value="Genomic_DNA"/>
</dbReference>
<dbReference type="eggNOG" id="ENOG50309KG">
    <property type="taxonomic scope" value="Bacteria"/>
</dbReference>
<organism evidence="1">
    <name type="scientific">Rhodopseudomonas palustris (strain BisB18)</name>
    <dbReference type="NCBI Taxonomy" id="316056"/>
    <lineage>
        <taxon>Bacteria</taxon>
        <taxon>Pseudomonadati</taxon>
        <taxon>Pseudomonadota</taxon>
        <taxon>Alphaproteobacteria</taxon>
        <taxon>Hyphomicrobiales</taxon>
        <taxon>Nitrobacteraceae</taxon>
        <taxon>Rhodopseudomonas</taxon>
    </lineage>
</organism>
<sequence>MFDSATTNLLRAVLDDVCAEIPRSETNVRTHVAAKLLECAGNGERSIEVLRTAGKQALGRFQRY</sequence>
<accession>Q210N6</accession>
<dbReference type="HOGENOM" id="CLU_2822582_0_0_5"/>
<dbReference type="KEGG" id="rpc:RPC_3615"/>
<dbReference type="AlphaFoldDB" id="Q210N6"/>